<evidence type="ECO:0000256" key="3">
    <source>
        <dbReference type="ARBA" id="ARBA00022692"/>
    </source>
</evidence>
<feature type="transmembrane region" description="Helical" evidence="7">
    <location>
        <begin position="294"/>
        <end position="314"/>
    </location>
</feature>
<feature type="transmembrane region" description="Helical" evidence="7">
    <location>
        <begin position="204"/>
        <end position="231"/>
    </location>
</feature>
<feature type="transmembrane region" description="Helical" evidence="7">
    <location>
        <begin position="31"/>
        <end position="54"/>
    </location>
</feature>
<organism evidence="8 9">
    <name type="scientific">Solemya velesiana gill symbiont</name>
    <dbReference type="NCBI Taxonomy" id="1918948"/>
    <lineage>
        <taxon>Bacteria</taxon>
        <taxon>Pseudomonadati</taxon>
        <taxon>Pseudomonadota</taxon>
        <taxon>Gammaproteobacteria</taxon>
        <taxon>sulfur-oxidizing symbionts</taxon>
    </lineage>
</organism>
<keyword evidence="2 6" id="KW-0813">Transport</keyword>
<dbReference type="AlphaFoldDB" id="A0A1T2KTT6"/>
<keyword evidence="4 7" id="KW-1133">Transmembrane helix</keyword>
<dbReference type="PROSITE" id="PS00610">
    <property type="entry name" value="NA_NEUROTRAN_SYMP_1"/>
    <property type="match status" value="1"/>
</dbReference>
<dbReference type="PANTHER" id="PTHR42948">
    <property type="entry name" value="TRANSPORTER"/>
    <property type="match status" value="1"/>
</dbReference>
<feature type="transmembrane region" description="Helical" evidence="7">
    <location>
        <begin position="81"/>
        <end position="106"/>
    </location>
</feature>
<accession>A0A1T2KTT6</accession>
<dbReference type="CDD" id="cd10336">
    <property type="entry name" value="SLC6sbd_Tyt1-Like"/>
    <property type="match status" value="1"/>
</dbReference>
<keyword evidence="3 6" id="KW-0812">Transmembrane</keyword>
<comment type="subcellular location">
    <subcellularLocation>
        <location evidence="1">Membrane</location>
        <topology evidence="1">Multi-pass membrane protein</topology>
    </subcellularLocation>
</comment>
<protein>
    <recommendedName>
        <fullName evidence="6">Transporter</fullName>
    </recommendedName>
</protein>
<reference evidence="8 9" key="1">
    <citation type="submission" date="2016-11" db="EMBL/GenBank/DDBJ databases">
        <title>Mixed transmission modes and dynamic genome evolution in an obligate animal-bacterial symbiosis.</title>
        <authorList>
            <person name="Russell S.L."/>
            <person name="Corbett-Detig R.B."/>
            <person name="Cavanaugh C.M."/>
        </authorList>
    </citation>
    <scope>NUCLEOTIDE SEQUENCE [LARGE SCALE GENOMIC DNA]</scope>
    <source>
        <strain evidence="8">Se-Cadez</strain>
    </source>
</reference>
<evidence type="ECO:0000313" key="9">
    <source>
        <dbReference type="Proteomes" id="UP000190896"/>
    </source>
</evidence>
<dbReference type="InterPro" id="IPR037272">
    <property type="entry name" value="SNS_sf"/>
</dbReference>
<gene>
    <name evidence="8" type="ORF">BOW51_08115</name>
</gene>
<dbReference type="InterPro" id="IPR047218">
    <property type="entry name" value="YocR/YhdH-like"/>
</dbReference>
<dbReference type="GO" id="GO:0015293">
    <property type="term" value="F:symporter activity"/>
    <property type="evidence" value="ECO:0007669"/>
    <property type="project" value="UniProtKB-KW"/>
</dbReference>
<dbReference type="PROSITE" id="PS50267">
    <property type="entry name" value="NA_NEUROTRAN_SYMP_3"/>
    <property type="match status" value="1"/>
</dbReference>
<keyword evidence="5 7" id="KW-0472">Membrane</keyword>
<dbReference type="NCBIfam" id="NF037979">
    <property type="entry name" value="Na_transp"/>
    <property type="match status" value="1"/>
</dbReference>
<feature type="transmembrane region" description="Helical" evidence="7">
    <location>
        <begin position="164"/>
        <end position="184"/>
    </location>
</feature>
<dbReference type="GO" id="GO:0016020">
    <property type="term" value="C:membrane"/>
    <property type="evidence" value="ECO:0007669"/>
    <property type="project" value="UniProtKB-SubCell"/>
</dbReference>
<evidence type="ECO:0000256" key="1">
    <source>
        <dbReference type="ARBA" id="ARBA00004141"/>
    </source>
</evidence>
<evidence type="ECO:0000256" key="2">
    <source>
        <dbReference type="ARBA" id="ARBA00022448"/>
    </source>
</evidence>
<dbReference type="PANTHER" id="PTHR42948:SF1">
    <property type="entry name" value="TRANSPORTER"/>
    <property type="match status" value="1"/>
</dbReference>
<dbReference type="SUPFAM" id="SSF161070">
    <property type="entry name" value="SNF-like"/>
    <property type="match status" value="1"/>
</dbReference>
<feature type="transmembrane region" description="Helical" evidence="7">
    <location>
        <begin position="419"/>
        <end position="440"/>
    </location>
</feature>
<feature type="transmembrane region" description="Helical" evidence="7">
    <location>
        <begin position="375"/>
        <end position="399"/>
    </location>
</feature>
<name>A0A1T2KTT6_9GAMM</name>
<evidence type="ECO:0000256" key="5">
    <source>
        <dbReference type="ARBA" id="ARBA00023136"/>
    </source>
</evidence>
<dbReference type="InterPro" id="IPR000175">
    <property type="entry name" value="Na/ntran_symport"/>
</dbReference>
<dbReference type="Pfam" id="PF00209">
    <property type="entry name" value="SNF"/>
    <property type="match status" value="2"/>
</dbReference>
<evidence type="ECO:0000256" key="6">
    <source>
        <dbReference type="RuleBase" id="RU003732"/>
    </source>
</evidence>
<dbReference type="PRINTS" id="PR00176">
    <property type="entry name" value="NANEUSMPORT"/>
</dbReference>
<sequence length="443" mass="47778">MVFILAATGSAVGLGNIWKFPYLAGEYGGGAFVLVYLLSIALIGIPVMMSEILIGRRGRQSPLNSLKSLVENEGARREWQWIGLVGILSALVTISFYSVIAGWALAYLVRTSAGVFVGVTHEGIDSIFSDLVSDPERLLAWHTIFMVMTTVVVARGVKSGLEQAVKFMMPMLLLLLVFLVVYGSTTGKLTDTFLFLFTPDFSQLSAAGMLEAMGHAFFTLSLGMGAIMIYGSYLPGEVSIGKATLLVAGMDTVIALLAGLAIFPIALANGLAVDSGPGLIFQTLPVAFGQMPDGVLFGALFFLLLVFAAWTSSISLLEPGVAWLVESLNMQRRRAAAWVGLSVWMLGIVTIMSFSSWSFEFEFAGETKHNGMFDIFNILTAGILLPLGGLAIALFCGWIMRRQSVADELGGKEGAGFELWYFVTRYITPLAVFVVFLRAIGVF</sequence>
<evidence type="ECO:0000313" key="8">
    <source>
        <dbReference type="EMBL" id="OOZ36232.1"/>
    </source>
</evidence>
<keyword evidence="9" id="KW-1185">Reference proteome</keyword>
<feature type="transmembrane region" description="Helical" evidence="7">
    <location>
        <begin position="243"/>
        <end position="267"/>
    </location>
</feature>
<proteinExistence type="inferred from homology"/>
<feature type="transmembrane region" description="Helical" evidence="7">
    <location>
        <begin position="335"/>
        <end position="355"/>
    </location>
</feature>
<feature type="transmembrane region" description="Helical" evidence="7">
    <location>
        <begin position="138"/>
        <end position="157"/>
    </location>
</feature>
<comment type="similarity">
    <text evidence="6">Belongs to the sodium:neurotransmitter symporter (SNF) (TC 2.A.22) family.</text>
</comment>
<dbReference type="EMBL" id="MPRJ01000048">
    <property type="protein sequence ID" value="OOZ36232.1"/>
    <property type="molecule type" value="Genomic_DNA"/>
</dbReference>
<dbReference type="Proteomes" id="UP000190896">
    <property type="component" value="Unassembled WGS sequence"/>
</dbReference>
<keyword evidence="6" id="KW-0769">Symport</keyword>
<evidence type="ECO:0000256" key="7">
    <source>
        <dbReference type="SAM" id="Phobius"/>
    </source>
</evidence>
<evidence type="ECO:0000256" key="4">
    <source>
        <dbReference type="ARBA" id="ARBA00022989"/>
    </source>
</evidence>
<comment type="caution">
    <text evidence="8">The sequence shown here is derived from an EMBL/GenBank/DDBJ whole genome shotgun (WGS) entry which is preliminary data.</text>
</comment>